<protein>
    <submittedName>
        <fullName evidence="3">Uncharacterized protein</fullName>
    </submittedName>
</protein>
<comment type="caution">
    <text evidence="3">The sequence shown here is derived from an EMBL/GenBank/DDBJ whole genome shotgun (WGS) entry which is preliminary data.</text>
</comment>
<reference evidence="3" key="1">
    <citation type="journal article" date="2023" name="IScience">
        <title>Live-bearing cockroach genome reveals convergent evolutionary mechanisms linked to viviparity in insects and beyond.</title>
        <authorList>
            <person name="Fouks B."/>
            <person name="Harrison M.C."/>
            <person name="Mikhailova A.A."/>
            <person name="Marchal E."/>
            <person name="English S."/>
            <person name="Carruthers M."/>
            <person name="Jennings E.C."/>
            <person name="Chiamaka E.L."/>
            <person name="Frigard R.A."/>
            <person name="Pippel M."/>
            <person name="Attardo G.M."/>
            <person name="Benoit J.B."/>
            <person name="Bornberg-Bauer E."/>
            <person name="Tobe S.S."/>
        </authorList>
    </citation>
    <scope>NUCLEOTIDE SEQUENCE</scope>
    <source>
        <strain evidence="3">Stay&amp;Tobe</strain>
    </source>
</reference>
<proteinExistence type="predicted"/>
<dbReference type="PANTHER" id="PTHR16305">
    <property type="entry name" value="TESTICULAR SOLUBLE ADENYLYL CYCLASE"/>
    <property type="match status" value="1"/>
</dbReference>
<dbReference type="GO" id="GO:0005524">
    <property type="term" value="F:ATP binding"/>
    <property type="evidence" value="ECO:0007669"/>
    <property type="project" value="UniProtKB-KW"/>
</dbReference>
<name>A0AAD7ZZH9_DIPPU</name>
<gene>
    <name evidence="3" type="ORF">L9F63_027936</name>
</gene>
<evidence type="ECO:0000313" key="4">
    <source>
        <dbReference type="Proteomes" id="UP001233999"/>
    </source>
</evidence>
<dbReference type="EMBL" id="JASPKZ010004767">
    <property type="protein sequence ID" value="KAJ9589805.1"/>
    <property type="molecule type" value="Genomic_DNA"/>
</dbReference>
<dbReference type="AlphaFoldDB" id="A0AAD7ZZH9"/>
<sequence>MYTFLVDHYRGAAHFDRLMDILLECADVSIVNHNYQHAMIMLHEAAGIIEAKTLSYDILQSWRFQFMSGKIHTLRGRAFLDTGCFHNAAKEFYAAMSNYGYGFPHTNFMAWIKLIYQNIKLKFALDIMAKTYTGRAKGYYAKIADMVSECLSLMFTLFKITQQWTLAKLAATWSLNKALQSNTNFRCICIALSNLIELGEQFGDIPSTLKMENYALDTLKSRKEKITESEDLEGVARLYYTIVLSRILRSDIVQAMSMANETRNICLSLNAVRLQLQLLPNMIVITLLRQQINECVEVLKELGELSSRDFDKSARTWYFAFCMIFQLETGLTHETYKKCEQFFQEEGESMITLRDPDSKKRYFVSMWLWCVRNEQWDSASIWESHIHIPSLMLDKENVTNIICLLYLLEGKLIKIVSRLDMRDVQQVNKSFQELDRITRHILKASQSVRMALYLGKFNILYSLYRHIRLHDVDAIRYLLKGKYIAQKHGNLLDLQWSEHTEKVWTGTIATFFKDFWREHCQPDNLLYWNEGVTGSLVMFPFPYQCYQFKLDLLLFAFTDILRQSLHKLRSMLYLYVLL</sequence>
<keyword evidence="4" id="KW-1185">Reference proteome</keyword>
<evidence type="ECO:0000256" key="1">
    <source>
        <dbReference type="ARBA" id="ARBA00022741"/>
    </source>
</evidence>
<reference evidence="3" key="2">
    <citation type="submission" date="2023-05" db="EMBL/GenBank/DDBJ databases">
        <authorList>
            <person name="Fouks B."/>
        </authorList>
    </citation>
    <scope>NUCLEOTIDE SEQUENCE</scope>
    <source>
        <strain evidence="3">Stay&amp;Tobe</strain>
        <tissue evidence="3">Testes</tissue>
    </source>
</reference>
<dbReference type="GO" id="GO:0005737">
    <property type="term" value="C:cytoplasm"/>
    <property type="evidence" value="ECO:0007669"/>
    <property type="project" value="TreeGrafter"/>
</dbReference>
<accession>A0AAD7ZZH9</accession>
<evidence type="ECO:0000313" key="3">
    <source>
        <dbReference type="EMBL" id="KAJ9589805.1"/>
    </source>
</evidence>
<dbReference type="PANTHER" id="PTHR16305:SF28">
    <property type="entry name" value="GUANYLATE CYCLASE DOMAIN-CONTAINING PROTEIN"/>
    <property type="match status" value="1"/>
</dbReference>
<organism evidence="3 4">
    <name type="scientific">Diploptera punctata</name>
    <name type="common">Pacific beetle cockroach</name>
    <dbReference type="NCBI Taxonomy" id="6984"/>
    <lineage>
        <taxon>Eukaryota</taxon>
        <taxon>Metazoa</taxon>
        <taxon>Ecdysozoa</taxon>
        <taxon>Arthropoda</taxon>
        <taxon>Hexapoda</taxon>
        <taxon>Insecta</taxon>
        <taxon>Pterygota</taxon>
        <taxon>Neoptera</taxon>
        <taxon>Polyneoptera</taxon>
        <taxon>Dictyoptera</taxon>
        <taxon>Blattodea</taxon>
        <taxon>Blaberoidea</taxon>
        <taxon>Blaberidae</taxon>
        <taxon>Diplopterinae</taxon>
        <taxon>Diploptera</taxon>
    </lineage>
</organism>
<keyword evidence="1" id="KW-0547">Nucleotide-binding</keyword>
<dbReference type="GO" id="GO:0004016">
    <property type="term" value="F:adenylate cyclase activity"/>
    <property type="evidence" value="ECO:0007669"/>
    <property type="project" value="TreeGrafter"/>
</dbReference>
<dbReference type="Proteomes" id="UP001233999">
    <property type="component" value="Unassembled WGS sequence"/>
</dbReference>
<keyword evidence="2" id="KW-0067">ATP-binding</keyword>
<evidence type="ECO:0000256" key="2">
    <source>
        <dbReference type="ARBA" id="ARBA00022840"/>
    </source>
</evidence>